<keyword evidence="9 11" id="KW-0472">Membrane</keyword>
<accession>A0A0T9Q3K2</accession>
<evidence type="ECO:0000259" key="12">
    <source>
        <dbReference type="PROSITE" id="PS52015"/>
    </source>
</evidence>
<dbReference type="InterPro" id="IPR051045">
    <property type="entry name" value="TonB-dependent_transducer"/>
</dbReference>
<dbReference type="Proteomes" id="UP000041882">
    <property type="component" value="Unassembled WGS sequence"/>
</dbReference>
<keyword evidence="7" id="KW-0653">Protein transport</keyword>
<dbReference type="InterPro" id="IPR006260">
    <property type="entry name" value="TonB/TolA_C"/>
</dbReference>
<evidence type="ECO:0000313" key="14">
    <source>
        <dbReference type="Proteomes" id="UP000041882"/>
    </source>
</evidence>
<name>A0A0T9Q3K2_9GAMM</name>
<dbReference type="NCBIfam" id="TIGR01352">
    <property type="entry name" value="tonB_Cterm"/>
    <property type="match status" value="1"/>
</dbReference>
<proteinExistence type="inferred from homology"/>
<dbReference type="GO" id="GO:0031992">
    <property type="term" value="F:energy transducer activity"/>
    <property type="evidence" value="ECO:0007669"/>
    <property type="project" value="TreeGrafter"/>
</dbReference>
<evidence type="ECO:0000256" key="7">
    <source>
        <dbReference type="ARBA" id="ARBA00022927"/>
    </source>
</evidence>
<dbReference type="SUPFAM" id="SSF74653">
    <property type="entry name" value="TolA/TonB C-terminal domain"/>
    <property type="match status" value="1"/>
</dbReference>
<dbReference type="PANTHER" id="PTHR33446">
    <property type="entry name" value="PROTEIN TONB-RELATED"/>
    <property type="match status" value="1"/>
</dbReference>
<evidence type="ECO:0000256" key="2">
    <source>
        <dbReference type="ARBA" id="ARBA00006555"/>
    </source>
</evidence>
<dbReference type="GO" id="GO:0015031">
    <property type="term" value="P:protein transport"/>
    <property type="evidence" value="ECO:0007669"/>
    <property type="project" value="UniProtKB-KW"/>
</dbReference>
<dbReference type="GO" id="GO:0055085">
    <property type="term" value="P:transmembrane transport"/>
    <property type="evidence" value="ECO:0007669"/>
    <property type="project" value="InterPro"/>
</dbReference>
<dbReference type="Pfam" id="PF03544">
    <property type="entry name" value="TonB_C"/>
    <property type="match status" value="1"/>
</dbReference>
<protein>
    <submittedName>
        <fullName evidence="13">Ferric siderophore transport system, periplasmic binding protein TonB</fullName>
    </submittedName>
</protein>
<dbReference type="AlphaFoldDB" id="A0A0T9Q3K2"/>
<evidence type="ECO:0000256" key="5">
    <source>
        <dbReference type="ARBA" id="ARBA00022519"/>
    </source>
</evidence>
<feature type="compositionally biased region" description="Basic and acidic residues" evidence="10">
    <location>
        <begin position="103"/>
        <end position="113"/>
    </location>
</feature>
<dbReference type="GO" id="GO:0098797">
    <property type="term" value="C:plasma membrane protein complex"/>
    <property type="evidence" value="ECO:0007669"/>
    <property type="project" value="TreeGrafter"/>
</dbReference>
<keyword evidence="5" id="KW-0997">Cell inner membrane</keyword>
<dbReference type="PANTHER" id="PTHR33446:SF2">
    <property type="entry name" value="PROTEIN TONB"/>
    <property type="match status" value="1"/>
</dbReference>
<evidence type="ECO:0000256" key="8">
    <source>
        <dbReference type="ARBA" id="ARBA00022989"/>
    </source>
</evidence>
<evidence type="ECO:0000313" key="13">
    <source>
        <dbReference type="EMBL" id="CNH92857.1"/>
    </source>
</evidence>
<keyword evidence="14" id="KW-1185">Reference proteome</keyword>
<keyword evidence="3" id="KW-0813">Transport</keyword>
<evidence type="ECO:0000256" key="6">
    <source>
        <dbReference type="ARBA" id="ARBA00022692"/>
    </source>
</evidence>
<feature type="region of interest" description="Disordered" evidence="10">
    <location>
        <begin position="93"/>
        <end position="148"/>
    </location>
</feature>
<comment type="similarity">
    <text evidence="2">Belongs to the TonB family.</text>
</comment>
<evidence type="ECO:0000256" key="11">
    <source>
        <dbReference type="SAM" id="Phobius"/>
    </source>
</evidence>
<keyword evidence="4" id="KW-1003">Cell membrane</keyword>
<dbReference type="EMBL" id="CQAW01000013">
    <property type="protein sequence ID" value="CNH92857.1"/>
    <property type="molecule type" value="Genomic_DNA"/>
</dbReference>
<comment type="subcellular location">
    <subcellularLocation>
        <location evidence="1">Cell inner membrane</location>
        <topology evidence="1">Single-pass membrane protein</topology>
        <orientation evidence="1">Periplasmic side</orientation>
    </subcellularLocation>
</comment>
<feature type="domain" description="TonB C-terminal" evidence="12">
    <location>
        <begin position="185"/>
        <end position="278"/>
    </location>
</feature>
<gene>
    <name evidence="13" type="ORF">ERS008472_02706</name>
</gene>
<evidence type="ECO:0000256" key="4">
    <source>
        <dbReference type="ARBA" id="ARBA00022475"/>
    </source>
</evidence>
<reference evidence="14" key="1">
    <citation type="submission" date="2015-03" db="EMBL/GenBank/DDBJ databases">
        <authorList>
            <consortium name="Pathogen Informatics"/>
            <person name="Murphy D."/>
        </authorList>
    </citation>
    <scope>NUCLEOTIDE SEQUENCE [LARGE SCALE GENOMIC DNA]</scope>
    <source>
        <strain evidence="14">IP6945</strain>
    </source>
</reference>
<dbReference type="PROSITE" id="PS52015">
    <property type="entry name" value="TONB_CTD"/>
    <property type="match status" value="1"/>
</dbReference>
<evidence type="ECO:0000256" key="1">
    <source>
        <dbReference type="ARBA" id="ARBA00004383"/>
    </source>
</evidence>
<keyword evidence="6 11" id="KW-0812">Transmembrane</keyword>
<evidence type="ECO:0000256" key="10">
    <source>
        <dbReference type="SAM" id="MobiDB-lite"/>
    </source>
</evidence>
<feature type="transmembrane region" description="Helical" evidence="11">
    <location>
        <begin position="39"/>
        <end position="58"/>
    </location>
</feature>
<feature type="compositionally biased region" description="Basic and acidic residues" evidence="10">
    <location>
        <begin position="124"/>
        <end position="142"/>
    </location>
</feature>
<evidence type="ECO:0000256" key="9">
    <source>
        <dbReference type="ARBA" id="ARBA00023136"/>
    </source>
</evidence>
<evidence type="ECO:0000256" key="3">
    <source>
        <dbReference type="ARBA" id="ARBA00022448"/>
    </source>
</evidence>
<keyword evidence="8 11" id="KW-1133">Transmembrane helix</keyword>
<dbReference type="InterPro" id="IPR037682">
    <property type="entry name" value="TonB_C"/>
</dbReference>
<organism evidence="13 14">
    <name type="scientific">Yersinia thracica</name>
    <dbReference type="NCBI Taxonomy" id="2890319"/>
    <lineage>
        <taxon>Bacteria</taxon>
        <taxon>Pseudomonadati</taxon>
        <taxon>Pseudomonadota</taxon>
        <taxon>Gammaproteobacteria</taxon>
        <taxon>Enterobacterales</taxon>
        <taxon>Yersiniaceae</taxon>
        <taxon>Yersinia</taxon>
    </lineage>
</organism>
<sequence length="278" mass="30246">MKLFCLMAASGTVMPIAEKNHNIRMGLPNGRPKTRWSISLLFGLGLHMLAAALMLGWINKMTPKGVLPPAVMIELTLYQQAKSAPRDIPQGLQQSMAAPDDAPPEKQPEELPKLTDSPKGTHAIRPEKITQKKKIEPTKPRTDTPLPVVAEKAAPTTSAPLPGESHKNAATFSSVSSAAISGKASWQSDVLAHLSRYKRYPREALRYRLEGISHVRFVVDHQGKVLTAELFTSSGAKILDHEAMALISRAQPLPTPPAELLRNGVIELIAPIAYNVKS</sequence>
<dbReference type="Gene3D" id="3.30.1150.10">
    <property type="match status" value="1"/>
</dbReference>